<dbReference type="Gene3D" id="3.40.50.620">
    <property type="entry name" value="HUPs"/>
    <property type="match status" value="1"/>
</dbReference>
<dbReference type="Pfam" id="PF00582">
    <property type="entry name" value="Usp"/>
    <property type="match status" value="1"/>
</dbReference>
<keyword evidence="4" id="KW-1185">Reference proteome</keyword>
<proteinExistence type="inferred from homology"/>
<dbReference type="GeneID" id="36832707"/>
<reference evidence="3 4" key="1">
    <citation type="submission" date="2018-05" db="EMBL/GenBank/DDBJ databases">
        <title>Complete Genome Sequences of Extremely Thermoacidophilic, Metal-Mobilizing Type-Strain Members of the Archaeal Family Sulfolobaceae: Acidianus brierleyi DSM-1651T, Acidianus sulfidivorans DSM-18786T, Metallosphaera hakonensis DSM-7519T, and Metallosphaera prunae DSM-10039T.</title>
        <authorList>
            <person name="Counts J.A."/>
            <person name="Kelly R.M."/>
        </authorList>
    </citation>
    <scope>NUCLEOTIDE SEQUENCE [LARGE SCALE GENOMIC DNA]</scope>
    <source>
        <strain evidence="3 4">DSM 1651</strain>
    </source>
</reference>
<protein>
    <submittedName>
        <fullName evidence="3">Universal stress protein UspA</fullName>
    </submittedName>
</protein>
<evidence type="ECO:0000313" key="4">
    <source>
        <dbReference type="Proteomes" id="UP000248044"/>
    </source>
</evidence>
<dbReference type="EMBL" id="CP029289">
    <property type="protein sequence ID" value="AWR95063.1"/>
    <property type="molecule type" value="Genomic_DNA"/>
</dbReference>
<dbReference type="PANTHER" id="PTHR46268:SF25">
    <property type="entry name" value="USPA DOMAIN PROTEIN"/>
    <property type="match status" value="1"/>
</dbReference>
<evidence type="ECO:0000313" key="3">
    <source>
        <dbReference type="EMBL" id="AWR95063.1"/>
    </source>
</evidence>
<dbReference type="AlphaFoldDB" id="A0A2U9IGA9"/>
<dbReference type="SUPFAM" id="SSF52402">
    <property type="entry name" value="Adenine nucleotide alpha hydrolases-like"/>
    <property type="match status" value="1"/>
</dbReference>
<name>A0A2U9IGA9_9CREN</name>
<comment type="similarity">
    <text evidence="1">Belongs to the universal stress protein A family.</text>
</comment>
<dbReference type="KEGG" id="abri:DFR85_11085"/>
<dbReference type="RefSeq" id="WP_110270944.1">
    <property type="nucleotide sequence ID" value="NZ_CP029289.2"/>
</dbReference>
<evidence type="ECO:0000259" key="2">
    <source>
        <dbReference type="Pfam" id="PF00582"/>
    </source>
</evidence>
<sequence length="146" mass="15924">MFERILVAYDGSEHAKKALAIGIDLAKVYNSRLYIVEAIDESVFYNTGVLPPLSAIKDLEKKVRKDVEEATEIAKKEGAGTLREVDIIGEVIEGDPATAILDFADKNSINLIIIGSRGLSRFKRVILGSVSSVVLNHSKVPVMVVK</sequence>
<organism evidence="3 4">
    <name type="scientific">Acidianus brierleyi</name>
    <dbReference type="NCBI Taxonomy" id="41673"/>
    <lineage>
        <taxon>Archaea</taxon>
        <taxon>Thermoproteota</taxon>
        <taxon>Thermoprotei</taxon>
        <taxon>Sulfolobales</taxon>
        <taxon>Sulfolobaceae</taxon>
        <taxon>Acidianus</taxon>
    </lineage>
</organism>
<dbReference type="InterPro" id="IPR006016">
    <property type="entry name" value="UspA"/>
</dbReference>
<dbReference type="PRINTS" id="PR01438">
    <property type="entry name" value="UNVRSLSTRESS"/>
</dbReference>
<dbReference type="OrthoDB" id="105697at2157"/>
<dbReference type="Proteomes" id="UP000248044">
    <property type="component" value="Chromosome"/>
</dbReference>
<evidence type="ECO:0000256" key="1">
    <source>
        <dbReference type="ARBA" id="ARBA00008791"/>
    </source>
</evidence>
<dbReference type="CDD" id="cd00293">
    <property type="entry name" value="USP-like"/>
    <property type="match status" value="1"/>
</dbReference>
<gene>
    <name evidence="3" type="ORF">DFR85_11085</name>
</gene>
<dbReference type="InterPro" id="IPR006015">
    <property type="entry name" value="Universal_stress_UspA"/>
</dbReference>
<dbReference type="InterPro" id="IPR014729">
    <property type="entry name" value="Rossmann-like_a/b/a_fold"/>
</dbReference>
<feature type="domain" description="UspA" evidence="2">
    <location>
        <begin position="1"/>
        <end position="146"/>
    </location>
</feature>
<dbReference type="PANTHER" id="PTHR46268">
    <property type="entry name" value="STRESS RESPONSE PROTEIN NHAX"/>
    <property type="match status" value="1"/>
</dbReference>
<accession>A0A2U9IGA9</accession>